<dbReference type="PROSITE" id="PS51007">
    <property type="entry name" value="CYTC"/>
    <property type="match status" value="1"/>
</dbReference>
<proteinExistence type="predicted"/>
<evidence type="ECO:0000256" key="4">
    <source>
        <dbReference type="SAM" id="Phobius"/>
    </source>
</evidence>
<reference evidence="6" key="1">
    <citation type="journal article" date="2015" name="Nature">
        <title>Complex archaea that bridge the gap between prokaryotes and eukaryotes.</title>
        <authorList>
            <person name="Spang A."/>
            <person name="Saw J.H."/>
            <person name="Jorgensen S.L."/>
            <person name="Zaremba-Niedzwiedzka K."/>
            <person name="Martijn J."/>
            <person name="Lind A.E."/>
            <person name="van Eijk R."/>
            <person name="Schleper C."/>
            <person name="Guy L."/>
            <person name="Ettema T.J."/>
        </authorList>
    </citation>
    <scope>NUCLEOTIDE SEQUENCE</scope>
</reference>
<dbReference type="Pfam" id="PF13442">
    <property type="entry name" value="Cytochrome_CBB3"/>
    <property type="match status" value="1"/>
</dbReference>
<name>A0A0F9QNR0_9ZZZZ</name>
<keyword evidence="4" id="KW-0472">Membrane</keyword>
<keyword evidence="4" id="KW-0812">Transmembrane</keyword>
<sequence length="249" mass="28533">MRISKFSQAILMVVFAFLVFKFAIRPPIPSSLLYFYMMIVIFAIFIYVISDTQLLQAFISPIKSILVEEKKKRLRLVIFTVLPIFAAIFTYINVSVSVGPPAELRFTHPAPPLQIQFRENLIRIEGLENPLRSDVANFSKYIEEGAVIYFKNCFFCHGDNLDGNGHFAEALNPRPGNFTDPGTIAQLQESYVFWRISKGGRGLPDEGTPWNSAMPAWENVLTEEETWKVIIYIYDAASVKPRRWEELPE</sequence>
<comment type="caution">
    <text evidence="6">The sequence shown here is derived from an EMBL/GenBank/DDBJ whole genome shotgun (WGS) entry which is preliminary data.</text>
</comment>
<dbReference type="GO" id="GO:0020037">
    <property type="term" value="F:heme binding"/>
    <property type="evidence" value="ECO:0007669"/>
    <property type="project" value="InterPro"/>
</dbReference>
<feature type="transmembrane region" description="Helical" evidence="4">
    <location>
        <begin position="33"/>
        <end position="55"/>
    </location>
</feature>
<keyword evidence="4" id="KW-1133">Transmembrane helix</keyword>
<dbReference type="GO" id="GO:0009055">
    <property type="term" value="F:electron transfer activity"/>
    <property type="evidence" value="ECO:0007669"/>
    <property type="project" value="InterPro"/>
</dbReference>
<dbReference type="InterPro" id="IPR009056">
    <property type="entry name" value="Cyt_c-like_dom"/>
</dbReference>
<dbReference type="GO" id="GO:0046872">
    <property type="term" value="F:metal ion binding"/>
    <property type="evidence" value="ECO:0007669"/>
    <property type="project" value="UniProtKB-KW"/>
</dbReference>
<evidence type="ECO:0000256" key="1">
    <source>
        <dbReference type="ARBA" id="ARBA00022617"/>
    </source>
</evidence>
<feature type="domain" description="Cytochrome c" evidence="5">
    <location>
        <begin position="140"/>
        <end position="237"/>
    </location>
</feature>
<dbReference type="SUPFAM" id="SSF46626">
    <property type="entry name" value="Cytochrome c"/>
    <property type="match status" value="1"/>
</dbReference>
<feature type="transmembrane region" description="Helical" evidence="4">
    <location>
        <begin position="76"/>
        <end position="94"/>
    </location>
</feature>
<dbReference type="EMBL" id="LAZR01004625">
    <property type="protein sequence ID" value="KKN06938.1"/>
    <property type="molecule type" value="Genomic_DNA"/>
</dbReference>
<evidence type="ECO:0000259" key="5">
    <source>
        <dbReference type="PROSITE" id="PS51007"/>
    </source>
</evidence>
<keyword evidence="3" id="KW-0408">Iron</keyword>
<dbReference type="Gene3D" id="1.10.760.10">
    <property type="entry name" value="Cytochrome c-like domain"/>
    <property type="match status" value="1"/>
</dbReference>
<organism evidence="6">
    <name type="scientific">marine sediment metagenome</name>
    <dbReference type="NCBI Taxonomy" id="412755"/>
    <lineage>
        <taxon>unclassified sequences</taxon>
        <taxon>metagenomes</taxon>
        <taxon>ecological metagenomes</taxon>
    </lineage>
</organism>
<evidence type="ECO:0000256" key="3">
    <source>
        <dbReference type="ARBA" id="ARBA00023004"/>
    </source>
</evidence>
<keyword evidence="2" id="KW-0479">Metal-binding</keyword>
<dbReference type="InterPro" id="IPR036909">
    <property type="entry name" value="Cyt_c-like_dom_sf"/>
</dbReference>
<dbReference type="AlphaFoldDB" id="A0A0F9QNR0"/>
<protein>
    <recommendedName>
        <fullName evidence="5">Cytochrome c domain-containing protein</fullName>
    </recommendedName>
</protein>
<gene>
    <name evidence="6" type="ORF">LCGC14_1072170</name>
</gene>
<evidence type="ECO:0000256" key="2">
    <source>
        <dbReference type="ARBA" id="ARBA00022723"/>
    </source>
</evidence>
<accession>A0A0F9QNR0</accession>
<keyword evidence="1" id="KW-0349">Heme</keyword>
<evidence type="ECO:0000313" key="6">
    <source>
        <dbReference type="EMBL" id="KKN06938.1"/>
    </source>
</evidence>